<accession>A0A2P5AR71</accession>
<evidence type="ECO:0000313" key="1">
    <source>
        <dbReference type="EMBL" id="PON39048.1"/>
    </source>
</evidence>
<dbReference type="Proteomes" id="UP000237105">
    <property type="component" value="Unassembled WGS sequence"/>
</dbReference>
<proteinExistence type="predicted"/>
<organism evidence="1 2">
    <name type="scientific">Parasponia andersonii</name>
    <name type="common">Sponia andersonii</name>
    <dbReference type="NCBI Taxonomy" id="3476"/>
    <lineage>
        <taxon>Eukaryota</taxon>
        <taxon>Viridiplantae</taxon>
        <taxon>Streptophyta</taxon>
        <taxon>Embryophyta</taxon>
        <taxon>Tracheophyta</taxon>
        <taxon>Spermatophyta</taxon>
        <taxon>Magnoliopsida</taxon>
        <taxon>eudicotyledons</taxon>
        <taxon>Gunneridae</taxon>
        <taxon>Pentapetalae</taxon>
        <taxon>rosids</taxon>
        <taxon>fabids</taxon>
        <taxon>Rosales</taxon>
        <taxon>Cannabaceae</taxon>
        <taxon>Parasponia</taxon>
    </lineage>
</organism>
<gene>
    <name evidence="1" type="ORF">PanWU01x14_307980</name>
</gene>
<reference evidence="2" key="1">
    <citation type="submission" date="2016-06" db="EMBL/GenBank/DDBJ databases">
        <title>Parallel loss of symbiosis genes in relatives of nitrogen-fixing non-legume Parasponia.</title>
        <authorList>
            <person name="Van Velzen R."/>
            <person name="Holmer R."/>
            <person name="Bu F."/>
            <person name="Rutten L."/>
            <person name="Van Zeijl A."/>
            <person name="Liu W."/>
            <person name="Santuari L."/>
            <person name="Cao Q."/>
            <person name="Sharma T."/>
            <person name="Shen D."/>
            <person name="Roswanjaya Y."/>
            <person name="Wardhani T."/>
            <person name="Kalhor M.S."/>
            <person name="Jansen J."/>
            <person name="Van den Hoogen J."/>
            <person name="Gungor B."/>
            <person name="Hartog M."/>
            <person name="Hontelez J."/>
            <person name="Verver J."/>
            <person name="Yang W.-C."/>
            <person name="Schijlen E."/>
            <person name="Repin R."/>
            <person name="Schilthuizen M."/>
            <person name="Schranz E."/>
            <person name="Heidstra R."/>
            <person name="Miyata K."/>
            <person name="Fedorova E."/>
            <person name="Kohlen W."/>
            <person name="Bisseling T."/>
            <person name="Smit S."/>
            <person name="Geurts R."/>
        </authorList>
    </citation>
    <scope>NUCLEOTIDE SEQUENCE [LARGE SCALE GENOMIC DNA]</scope>
    <source>
        <strain evidence="2">cv. WU1-14</strain>
    </source>
</reference>
<dbReference type="EMBL" id="JXTB01000477">
    <property type="protein sequence ID" value="PON39048.1"/>
    <property type="molecule type" value="Genomic_DNA"/>
</dbReference>
<dbReference type="AlphaFoldDB" id="A0A2P5AR71"/>
<evidence type="ECO:0000313" key="2">
    <source>
        <dbReference type="Proteomes" id="UP000237105"/>
    </source>
</evidence>
<protein>
    <submittedName>
        <fullName evidence="1">Uncharacterized protein</fullName>
    </submittedName>
</protein>
<sequence length="86" mass="9505">MLASYNRLATKINHLLTTSSTNCVFLLISSIYHMVDAHILHCLKLTLQILEPLKPLGAALNDSHLLGHHIPSNMELHKLGTGTQLI</sequence>
<comment type="caution">
    <text evidence="1">The sequence shown here is derived from an EMBL/GenBank/DDBJ whole genome shotgun (WGS) entry which is preliminary data.</text>
</comment>
<name>A0A2P5AR71_PARAD</name>
<keyword evidence="2" id="KW-1185">Reference proteome</keyword>